<organism evidence="1 2">
    <name type="scientific">Halanaerobium kushneri</name>
    <dbReference type="NCBI Taxonomy" id="56779"/>
    <lineage>
        <taxon>Bacteria</taxon>
        <taxon>Bacillati</taxon>
        <taxon>Bacillota</taxon>
        <taxon>Clostridia</taxon>
        <taxon>Halanaerobiales</taxon>
        <taxon>Halanaerobiaceae</taxon>
        <taxon>Halanaerobium</taxon>
    </lineage>
</organism>
<evidence type="ECO:0000313" key="1">
    <source>
        <dbReference type="EMBL" id="SIR22119.1"/>
    </source>
</evidence>
<dbReference type="OrthoDB" id="9895020at2"/>
<keyword evidence="2" id="KW-1185">Reference proteome</keyword>
<sequence>MRTIFKHKRAHKDHKEQINVNTKSDTEAHVKLKDSALMDYYMMGGY</sequence>
<reference evidence="2" key="1">
    <citation type="submission" date="2017-01" db="EMBL/GenBank/DDBJ databases">
        <authorList>
            <person name="Varghese N."/>
            <person name="Submissions S."/>
        </authorList>
    </citation>
    <scope>NUCLEOTIDE SEQUENCE [LARGE SCALE GENOMIC DNA]</scope>
    <source>
        <strain evidence="2">ATCC 700103</strain>
    </source>
</reference>
<dbReference type="Proteomes" id="UP000185669">
    <property type="component" value="Unassembled WGS sequence"/>
</dbReference>
<evidence type="ECO:0000313" key="2">
    <source>
        <dbReference type="Proteomes" id="UP000185669"/>
    </source>
</evidence>
<accession>A0A1N6Z5Q5</accession>
<dbReference type="EMBL" id="FTNC01000016">
    <property type="protein sequence ID" value="SIR22119.1"/>
    <property type="molecule type" value="Genomic_DNA"/>
</dbReference>
<dbReference type="AlphaFoldDB" id="A0A1N6Z5Q5"/>
<name>A0A1N6Z5Q5_9FIRM</name>
<gene>
    <name evidence="1" type="ORF">SAMN05421834_11663</name>
</gene>
<proteinExistence type="predicted"/>
<dbReference type="RefSeq" id="WP_158537662.1">
    <property type="nucleotide sequence ID" value="NZ_FTNC01000016.1"/>
</dbReference>
<protein>
    <submittedName>
        <fullName evidence="1">Uncharacterized protein</fullName>
    </submittedName>
</protein>